<keyword evidence="3" id="KW-1185">Reference proteome</keyword>
<keyword evidence="1" id="KW-1133">Transmembrane helix</keyword>
<evidence type="ECO:0000313" key="3">
    <source>
        <dbReference type="Proteomes" id="UP000315673"/>
    </source>
</evidence>
<feature type="transmembrane region" description="Helical" evidence="1">
    <location>
        <begin position="113"/>
        <end position="139"/>
    </location>
</feature>
<feature type="transmembrane region" description="Helical" evidence="1">
    <location>
        <begin position="16"/>
        <end position="38"/>
    </location>
</feature>
<evidence type="ECO:0000313" key="2">
    <source>
        <dbReference type="EMBL" id="QDZ06917.1"/>
    </source>
</evidence>
<feature type="transmembrane region" description="Helical" evidence="1">
    <location>
        <begin position="50"/>
        <end position="71"/>
    </location>
</feature>
<feature type="transmembrane region" description="Helical" evidence="1">
    <location>
        <begin position="83"/>
        <end position="107"/>
    </location>
</feature>
<keyword evidence="1" id="KW-0812">Transmembrane</keyword>
<protein>
    <submittedName>
        <fullName evidence="2">Uncharacterized protein</fullName>
    </submittedName>
</protein>
<dbReference type="EMBL" id="CP042306">
    <property type="protein sequence ID" value="QDZ06917.1"/>
    <property type="molecule type" value="Genomic_DNA"/>
</dbReference>
<dbReference type="AlphaFoldDB" id="A0A5B8LFD7"/>
<keyword evidence="1" id="KW-0472">Membrane</keyword>
<feature type="transmembrane region" description="Helical" evidence="1">
    <location>
        <begin position="207"/>
        <end position="234"/>
    </location>
</feature>
<dbReference type="KEGG" id="spai:FPZ24_04995"/>
<dbReference type="RefSeq" id="WP_146570001.1">
    <property type="nucleotide sequence ID" value="NZ_CP042306.1"/>
</dbReference>
<name>A0A5B8LFD7_9SPHN</name>
<dbReference type="Proteomes" id="UP000315673">
    <property type="component" value="Chromosome"/>
</dbReference>
<feature type="transmembrane region" description="Helical" evidence="1">
    <location>
        <begin position="151"/>
        <end position="169"/>
    </location>
</feature>
<reference evidence="2 3" key="1">
    <citation type="submission" date="2019-07" db="EMBL/GenBank/DDBJ databases">
        <title>Full genome sequence of Sphingomonas sp. 4R-6-7(HKS19).</title>
        <authorList>
            <person name="Im W.-T."/>
        </authorList>
    </citation>
    <scope>NUCLEOTIDE SEQUENCE [LARGE SCALE GENOMIC DNA]</scope>
    <source>
        <strain evidence="2 3">HKS19</strain>
    </source>
</reference>
<accession>A0A5B8LFD7</accession>
<sequence length="239" mass="26027">MGKDGDRERLIKERRFFLFIAVAMFAVIVVGFASQPLTGRVWFTDFPWQVHVHVTVFSSWIILYVVQNWLVVRGQAAGLHRQLGWAGTAIAVIMVPLGIAGTIAAIARGAITGVFPLGLFLALDVLHMLGFGVLTFAAIWLRGRPAWHKRLMLCGTALLTAPALSRLLGFFHLGAFTPVAVIAGLLAFVVAGIVFDRTVWHRVHPSYWWGLGVILLIELSIVPLGGSAPIVAFARKLAG</sequence>
<gene>
    <name evidence="2" type="ORF">FPZ24_04995</name>
</gene>
<organism evidence="2 3">
    <name type="scientific">Sphingomonas panacisoli</name>
    <dbReference type="NCBI Taxonomy" id="1813879"/>
    <lineage>
        <taxon>Bacteria</taxon>
        <taxon>Pseudomonadati</taxon>
        <taxon>Pseudomonadota</taxon>
        <taxon>Alphaproteobacteria</taxon>
        <taxon>Sphingomonadales</taxon>
        <taxon>Sphingomonadaceae</taxon>
        <taxon>Sphingomonas</taxon>
    </lineage>
</organism>
<evidence type="ECO:0000256" key="1">
    <source>
        <dbReference type="SAM" id="Phobius"/>
    </source>
</evidence>
<dbReference type="OrthoDB" id="648493at2"/>
<feature type="transmembrane region" description="Helical" evidence="1">
    <location>
        <begin position="175"/>
        <end position="195"/>
    </location>
</feature>
<proteinExistence type="predicted"/>